<dbReference type="VEuPathDB" id="MicrosporidiaDB:NBO_26g0006"/>
<dbReference type="Proteomes" id="UP000016927">
    <property type="component" value="Unassembled WGS sequence"/>
</dbReference>
<organism evidence="1 2">
    <name type="scientific">Nosema bombycis (strain CQ1 / CVCC 102059)</name>
    <name type="common">Microsporidian parasite</name>
    <name type="synonym">Pebrine of silkworm</name>
    <dbReference type="NCBI Taxonomy" id="578461"/>
    <lineage>
        <taxon>Eukaryota</taxon>
        <taxon>Fungi</taxon>
        <taxon>Fungi incertae sedis</taxon>
        <taxon>Microsporidia</taxon>
        <taxon>Nosematidae</taxon>
        <taxon>Nosema</taxon>
    </lineage>
</organism>
<dbReference type="AlphaFoldDB" id="R0KUJ6"/>
<dbReference type="EMBL" id="KB908934">
    <property type="protein sequence ID" value="EOB14521.1"/>
    <property type="molecule type" value="Genomic_DNA"/>
</dbReference>
<proteinExistence type="predicted"/>
<sequence length="56" mass="6824">MKRENMYRDWKGISYRNVFYAKLNNLFRVCKCIERKTGYKWMLITQNLVKNGLSSN</sequence>
<protein>
    <submittedName>
        <fullName evidence="1">Uncharacterized protein</fullName>
    </submittedName>
</protein>
<name>R0KUJ6_NOSB1</name>
<evidence type="ECO:0000313" key="1">
    <source>
        <dbReference type="EMBL" id="EOB14521.1"/>
    </source>
</evidence>
<evidence type="ECO:0000313" key="2">
    <source>
        <dbReference type="Proteomes" id="UP000016927"/>
    </source>
</evidence>
<gene>
    <name evidence="1" type="ORF">NBO_26g0006</name>
</gene>
<reference evidence="1 2" key="1">
    <citation type="journal article" date="2013" name="BMC Genomics">
        <title>Comparative genomics of parasitic silkworm microsporidia reveal an association between genome expansion and host adaptation.</title>
        <authorList>
            <person name="Pan G."/>
            <person name="Xu J."/>
            <person name="Li T."/>
            <person name="Xia Q."/>
            <person name="Liu S.L."/>
            <person name="Zhang G."/>
            <person name="Li S."/>
            <person name="Li C."/>
            <person name="Liu H."/>
            <person name="Yang L."/>
            <person name="Liu T."/>
            <person name="Zhang X."/>
            <person name="Wu Z."/>
            <person name="Fan W."/>
            <person name="Dang X."/>
            <person name="Xiang H."/>
            <person name="Tao M."/>
            <person name="Li Y."/>
            <person name="Hu J."/>
            <person name="Li Z."/>
            <person name="Lin L."/>
            <person name="Luo J."/>
            <person name="Geng L."/>
            <person name="Wang L."/>
            <person name="Long M."/>
            <person name="Wan Y."/>
            <person name="He N."/>
            <person name="Zhang Z."/>
            <person name="Lu C."/>
            <person name="Keeling P.J."/>
            <person name="Wang J."/>
            <person name="Xiang Z."/>
            <person name="Zhou Z."/>
        </authorList>
    </citation>
    <scope>NUCLEOTIDE SEQUENCE [LARGE SCALE GENOMIC DNA]</scope>
    <source>
        <strain evidence="2">CQ1 / CVCC 102059</strain>
    </source>
</reference>
<keyword evidence="2" id="KW-1185">Reference proteome</keyword>
<accession>R0KUJ6</accession>
<dbReference type="HOGENOM" id="CLU_3014751_0_0_1"/>